<evidence type="ECO:0000313" key="1">
    <source>
        <dbReference type="EMBL" id="SNT63044.1"/>
    </source>
</evidence>
<dbReference type="RefSeq" id="WP_218825794.1">
    <property type="nucleotide sequence ID" value="NZ_FZOD01000096.1"/>
</dbReference>
<organism evidence="1 2">
    <name type="scientific">Streptosporangium subroseum</name>
    <dbReference type="NCBI Taxonomy" id="106412"/>
    <lineage>
        <taxon>Bacteria</taxon>
        <taxon>Bacillati</taxon>
        <taxon>Actinomycetota</taxon>
        <taxon>Actinomycetes</taxon>
        <taxon>Streptosporangiales</taxon>
        <taxon>Streptosporangiaceae</taxon>
        <taxon>Streptosporangium</taxon>
    </lineage>
</organism>
<proteinExistence type="predicted"/>
<accession>A0A239P8M3</accession>
<keyword evidence="2" id="KW-1185">Reference proteome</keyword>
<reference evidence="1 2" key="1">
    <citation type="submission" date="2017-06" db="EMBL/GenBank/DDBJ databases">
        <authorList>
            <person name="Kim H.J."/>
            <person name="Triplett B.A."/>
        </authorList>
    </citation>
    <scope>NUCLEOTIDE SEQUENCE [LARGE SCALE GENOMIC DNA]</scope>
    <source>
        <strain evidence="1 2">CGMCC 4.2132</strain>
    </source>
</reference>
<dbReference type="Proteomes" id="UP000198282">
    <property type="component" value="Unassembled WGS sequence"/>
</dbReference>
<dbReference type="EMBL" id="FZOD01000096">
    <property type="protein sequence ID" value="SNT63044.1"/>
    <property type="molecule type" value="Genomic_DNA"/>
</dbReference>
<name>A0A239P8M3_9ACTN</name>
<evidence type="ECO:0000313" key="2">
    <source>
        <dbReference type="Proteomes" id="UP000198282"/>
    </source>
</evidence>
<gene>
    <name evidence="1" type="ORF">SAMN05216276_10966</name>
</gene>
<dbReference type="AlphaFoldDB" id="A0A239P8M3"/>
<sequence>MLLRLAYLAVTNTFSFMRLLPLSERDKELEILALRHQLTVLQRQVAKPVFTPDDRFLLSGLLHHLPMDKLRHLTLPARPDTILRWHRDLLRRRHAAACAPRRRGRPRTVRSI</sequence>
<protein>
    <submittedName>
        <fullName evidence="1">Uncharacterized protein</fullName>
    </submittedName>
</protein>